<dbReference type="AlphaFoldDB" id="A0A8X6TND0"/>
<gene>
    <name evidence="1" type="ORF">NPIL_577121</name>
</gene>
<keyword evidence="2" id="KW-1185">Reference proteome</keyword>
<dbReference type="Proteomes" id="UP000887013">
    <property type="component" value="Unassembled WGS sequence"/>
</dbReference>
<accession>A0A8X6TND0</accession>
<organism evidence="1 2">
    <name type="scientific">Nephila pilipes</name>
    <name type="common">Giant wood spider</name>
    <name type="synonym">Nephila maculata</name>
    <dbReference type="NCBI Taxonomy" id="299642"/>
    <lineage>
        <taxon>Eukaryota</taxon>
        <taxon>Metazoa</taxon>
        <taxon>Ecdysozoa</taxon>
        <taxon>Arthropoda</taxon>
        <taxon>Chelicerata</taxon>
        <taxon>Arachnida</taxon>
        <taxon>Araneae</taxon>
        <taxon>Araneomorphae</taxon>
        <taxon>Entelegynae</taxon>
        <taxon>Araneoidea</taxon>
        <taxon>Nephilidae</taxon>
        <taxon>Nephila</taxon>
    </lineage>
</organism>
<comment type="caution">
    <text evidence="1">The sequence shown here is derived from an EMBL/GenBank/DDBJ whole genome shotgun (WGS) entry which is preliminary data.</text>
</comment>
<evidence type="ECO:0000313" key="2">
    <source>
        <dbReference type="Proteomes" id="UP000887013"/>
    </source>
</evidence>
<protein>
    <submittedName>
        <fullName evidence="1">Uncharacterized protein</fullName>
    </submittedName>
</protein>
<evidence type="ECO:0000313" key="1">
    <source>
        <dbReference type="EMBL" id="GFT34092.1"/>
    </source>
</evidence>
<name>A0A8X6TND0_NEPPI</name>
<dbReference type="EMBL" id="BMAW01013454">
    <property type="protein sequence ID" value="GFT34092.1"/>
    <property type="molecule type" value="Genomic_DNA"/>
</dbReference>
<reference evidence="1" key="1">
    <citation type="submission" date="2020-08" db="EMBL/GenBank/DDBJ databases">
        <title>Multicomponent nature underlies the extraordinary mechanical properties of spider dragline silk.</title>
        <authorList>
            <person name="Kono N."/>
            <person name="Nakamura H."/>
            <person name="Mori M."/>
            <person name="Yoshida Y."/>
            <person name="Ohtoshi R."/>
            <person name="Malay A.D."/>
            <person name="Moran D.A.P."/>
            <person name="Tomita M."/>
            <person name="Numata K."/>
            <person name="Arakawa K."/>
        </authorList>
    </citation>
    <scope>NUCLEOTIDE SEQUENCE</scope>
</reference>
<sequence length="149" mass="16895">MEISEIRVLMNWIGFKYHNLLALKLILSPDADEEGPLGQAILKEEADWKYPTRPRHSRLESTSSGCVKIGYRLCAVNLALSTYPIRWGIEVKLGANIIVMCRIFKRVSLLTDEYIENGMWSCVPSPMSEEAHEFDQHMTTLQAPQSLAA</sequence>
<proteinExistence type="predicted"/>